<evidence type="ECO:0000313" key="2">
    <source>
        <dbReference type="EMBL" id="SKA60165.1"/>
    </source>
</evidence>
<dbReference type="InterPro" id="IPR036477">
    <property type="entry name" value="Formyl_transf_N_sf"/>
</dbReference>
<protein>
    <submittedName>
        <fullName evidence="2">Formyl transferase</fullName>
    </submittedName>
</protein>
<feature type="domain" description="Formyl transferase N-terminal" evidence="1">
    <location>
        <begin position="112"/>
        <end position="208"/>
    </location>
</feature>
<dbReference type="EMBL" id="FUXU01000048">
    <property type="protein sequence ID" value="SKA60165.1"/>
    <property type="molecule type" value="Genomic_DNA"/>
</dbReference>
<dbReference type="Pfam" id="PF00551">
    <property type="entry name" value="Formyl_trans_N"/>
    <property type="match status" value="1"/>
</dbReference>
<dbReference type="AlphaFoldDB" id="A0A1T4V5C2"/>
<keyword evidence="3" id="KW-1185">Reference proteome</keyword>
<name>A0A1T4V5C2_9GAMM</name>
<dbReference type="InterPro" id="IPR002376">
    <property type="entry name" value="Formyl_transf_N"/>
</dbReference>
<reference evidence="3" key="1">
    <citation type="submission" date="2017-02" db="EMBL/GenBank/DDBJ databases">
        <authorList>
            <person name="Varghese N."/>
            <person name="Submissions S."/>
        </authorList>
    </citation>
    <scope>NUCLEOTIDE SEQUENCE [LARGE SCALE GENOMIC DNA]</scope>
    <source>
        <strain evidence="3">DSM 22720</strain>
    </source>
</reference>
<organism evidence="2 3">
    <name type="scientific">Enterovibrio nigricans DSM 22720</name>
    <dbReference type="NCBI Taxonomy" id="1121868"/>
    <lineage>
        <taxon>Bacteria</taxon>
        <taxon>Pseudomonadati</taxon>
        <taxon>Pseudomonadota</taxon>
        <taxon>Gammaproteobacteria</taxon>
        <taxon>Vibrionales</taxon>
        <taxon>Vibrionaceae</taxon>
        <taxon>Enterovibrio</taxon>
    </lineage>
</organism>
<proteinExistence type="predicted"/>
<accession>A0A1T4V5C2</accession>
<dbReference type="RefSeq" id="WP_078753480.1">
    <property type="nucleotide sequence ID" value="NZ_FUXU01000048.1"/>
</dbReference>
<dbReference type="SUPFAM" id="SSF53328">
    <property type="entry name" value="Formyltransferase"/>
    <property type="match status" value="1"/>
</dbReference>
<keyword evidence="2" id="KW-0808">Transferase</keyword>
<evidence type="ECO:0000313" key="3">
    <source>
        <dbReference type="Proteomes" id="UP000190162"/>
    </source>
</evidence>
<dbReference type="GO" id="GO:0016740">
    <property type="term" value="F:transferase activity"/>
    <property type="evidence" value="ECO:0007669"/>
    <property type="project" value="UniProtKB-KW"/>
</dbReference>
<dbReference type="OrthoDB" id="9802815at2"/>
<gene>
    <name evidence="2" type="ORF">SAMN02745132_03255</name>
</gene>
<dbReference type="Proteomes" id="UP000190162">
    <property type="component" value="Unassembled WGS sequence"/>
</dbReference>
<dbReference type="Gene3D" id="3.40.50.170">
    <property type="entry name" value="Formyl transferase, N-terminal domain"/>
    <property type="match status" value="1"/>
</dbReference>
<sequence length="319" mass="36436">MKIVIVTGDRPHCVYLCKELSKKYDVAAVFHYKGDHQFALSAEQEKAKKDKLSERYSEDFVNSHYDAFLSDKKLPLELQHGYEEADEYFKDAMDYGDLSKDRIFYEDDINSIESIEKIAAYNPDVVVCHGGPLYTKEFIDAFKLVLNYHSGISPVYNGSDSHMFAFANGHPHLSGGTLMVMNPKIDGGDILAHYLPEIEDGDWPGRLFTKGLFGTVKLYDEFLDNLRNGGQFSKASQPVNPLFYYKRIQWGEGHLMQLQYHLKENVSSKHARAESIVNYWKSTSDEEAKAMLDNQLLSMLFHGEKSTSSNVYFLKVSDM</sequence>
<evidence type="ECO:0000259" key="1">
    <source>
        <dbReference type="Pfam" id="PF00551"/>
    </source>
</evidence>